<dbReference type="InterPro" id="IPR039279">
    <property type="entry name" value="QRT3-like"/>
</dbReference>
<evidence type="ECO:0000259" key="2">
    <source>
        <dbReference type="Pfam" id="PF12708"/>
    </source>
</evidence>
<keyword evidence="1" id="KW-0732">Signal</keyword>
<dbReference type="PANTHER" id="PTHR33928:SF2">
    <property type="entry name" value="PECTATE LYASE SUPERFAMILY PROTEIN DOMAIN-CONTAINING PROTEIN-RELATED"/>
    <property type="match status" value="1"/>
</dbReference>
<comment type="caution">
    <text evidence="3">The sequence shown here is derived from an EMBL/GenBank/DDBJ whole genome shotgun (WGS) entry which is preliminary data.</text>
</comment>
<feature type="signal peptide" evidence="1">
    <location>
        <begin position="1"/>
        <end position="29"/>
    </location>
</feature>
<dbReference type="SUPFAM" id="SSF51126">
    <property type="entry name" value="Pectin lyase-like"/>
    <property type="match status" value="2"/>
</dbReference>
<dbReference type="AlphaFoldDB" id="A0A9W7SJB7"/>
<dbReference type="Pfam" id="PF12708">
    <property type="entry name" value="Pect-lyase_RHGA_epim"/>
    <property type="match status" value="2"/>
</dbReference>
<dbReference type="EMBL" id="RIBY02002422">
    <property type="protein sequence ID" value="KAH9815677.1"/>
    <property type="molecule type" value="Genomic_DNA"/>
</dbReference>
<gene>
    <name evidence="3" type="ORF">Tdes44962_MAKER00923</name>
</gene>
<dbReference type="PANTHER" id="PTHR33928">
    <property type="entry name" value="POLYGALACTURONASE QRT3"/>
    <property type="match status" value="1"/>
</dbReference>
<keyword evidence="3" id="KW-0378">Hydrolase</keyword>
<feature type="domain" description="Rhamnogalacturonase A/B/Epimerase-like pectate lyase" evidence="2">
    <location>
        <begin position="110"/>
        <end position="336"/>
    </location>
</feature>
<sequence>MRMACLQTQFSCLTALLLFVSAFLPVTYAQNSEANVLSPLDLTLKLDKFNRLAGDQLEPVYEETHNLPSGEAPAGLHRRANYGSGADFWFGSITRQGRAPYRTNSTYTVFRNVKDYGAMGDGTTDDTDAINLAISDGDRCGEGCDSSTVSPAIVYFPPGTYMVSSPIIMYYYTQIIGDANDLPTLKATPGFSGIGVLDSDVYLPYGYSWYTNQNNFYRSVRNFVIDITEASLSGQISGIHWQVAQATSLQNIVFNMAQGSLASGNTQMGIFMDNGSGGFMEDLIFNGGGYGFFSGNQQFTVRNLTFNGCSTGIFQNWNWVFLYKEMIFNGCNVSIDMSQGGNVPAMGSNVIQDSVFNDNTYGVVTSFSYNSTPATAGSFVLDNCDFTTTSPAIVYPNGTVLDAGGRVIDSYISGTAYSAYERAEEEHNLTCWEPTANYTRIQQAVSRPSLPASLVNASGMVYSRSRPQYEGVPVANFLSAMSYGGCAGDGVTDDTTCVQNFLNNVEAKGDGYVAYFDHGAYVISDTILVPNNVHMQGELWPMFMVTGDKFQDQSNPQVAFRVGNPGDSGTTEMVEFVFESIGPVPGAIMMEWNLAGTEPTISGMWDVHWRMGGSNGTQVQSDKCTKDPGTQVTDPPAECILSYMLLHITETASLIMSNNWGWVSDHELDLSDHNQIQVYNGRGMLVESQGPVWMYAPAMEHSMLYNFQIAGAKDIYAGVYQSETQYGQDNPNALTPFTPNTTYHDPTFSECFVATCFKTFGLRIYNSTYIYFYGAGLYSFFDNWDTGCLTTNQCQQLTLSLEQSEAVYVYALNTVGTVNMVEVDQVSIVPASANGNTFADTVAVFEYP</sequence>
<accession>A0A9W7SJB7</accession>
<evidence type="ECO:0000313" key="4">
    <source>
        <dbReference type="Proteomes" id="UP001138500"/>
    </source>
</evidence>
<proteinExistence type="predicted"/>
<dbReference type="Proteomes" id="UP001138500">
    <property type="component" value="Unassembled WGS sequence"/>
</dbReference>
<dbReference type="InterPro" id="IPR011050">
    <property type="entry name" value="Pectin_lyase_fold/virulence"/>
</dbReference>
<keyword evidence="4" id="KW-1185">Reference proteome</keyword>
<dbReference type="CDD" id="cd23668">
    <property type="entry name" value="GH55_beta13glucanase-like"/>
    <property type="match status" value="1"/>
</dbReference>
<feature type="chain" id="PRO_5040906120" evidence="1">
    <location>
        <begin position="30"/>
        <end position="848"/>
    </location>
</feature>
<organism evidence="3 4">
    <name type="scientific">Teratosphaeria destructans</name>
    <dbReference type="NCBI Taxonomy" id="418781"/>
    <lineage>
        <taxon>Eukaryota</taxon>
        <taxon>Fungi</taxon>
        <taxon>Dikarya</taxon>
        <taxon>Ascomycota</taxon>
        <taxon>Pezizomycotina</taxon>
        <taxon>Dothideomycetes</taxon>
        <taxon>Dothideomycetidae</taxon>
        <taxon>Mycosphaerellales</taxon>
        <taxon>Teratosphaeriaceae</taxon>
        <taxon>Teratosphaeria</taxon>
    </lineage>
</organism>
<dbReference type="InterPro" id="IPR012334">
    <property type="entry name" value="Pectin_lyas_fold"/>
</dbReference>
<dbReference type="InterPro" id="IPR024535">
    <property type="entry name" value="RHGA/B-epi-like_pectate_lyase"/>
</dbReference>
<evidence type="ECO:0000313" key="3">
    <source>
        <dbReference type="EMBL" id="KAH9815677.1"/>
    </source>
</evidence>
<evidence type="ECO:0000256" key="1">
    <source>
        <dbReference type="SAM" id="SignalP"/>
    </source>
</evidence>
<reference evidence="3 4" key="1">
    <citation type="journal article" date="2018" name="IMA Fungus">
        <title>IMA Genome-F 10: Nine draft genome sequences of Claviceps purpurea s.lat., including C. arundinis, C. humidiphila, and C. cf. spartinae, pseudomolecules for the pitch canker pathogen Fusarium circinatum, draft genome of Davidsoniella eucalypti, Grosmannia galeiformis, Quambalaria eucalypti, and Teratosphaeria destructans.</title>
        <authorList>
            <person name="Wingfield B.D."/>
            <person name="Liu M."/>
            <person name="Nguyen H.D."/>
            <person name="Lane F.A."/>
            <person name="Morgan S.W."/>
            <person name="De Vos L."/>
            <person name="Wilken P.M."/>
            <person name="Duong T.A."/>
            <person name="Aylward J."/>
            <person name="Coetzee M.P."/>
            <person name="Dadej K."/>
            <person name="De Beer Z.W."/>
            <person name="Findlay W."/>
            <person name="Havenga M."/>
            <person name="Kolarik M."/>
            <person name="Menzies J.G."/>
            <person name="Naidoo K."/>
            <person name="Pochopski O."/>
            <person name="Shoukouhi P."/>
            <person name="Santana Q.C."/>
            <person name="Seifert K.A."/>
            <person name="Soal N."/>
            <person name="Steenkamp E.T."/>
            <person name="Tatham C.T."/>
            <person name="van der Nest M.A."/>
            <person name="Wingfield M.J."/>
        </authorList>
    </citation>
    <scope>NUCLEOTIDE SEQUENCE [LARGE SCALE GENOMIC DNA]</scope>
    <source>
        <strain evidence="3">CMW44962</strain>
    </source>
</reference>
<reference evidence="3 4" key="2">
    <citation type="journal article" date="2021" name="Curr. Genet.">
        <title>Genetic response to nitrogen starvation in the aggressive Eucalyptus foliar pathogen Teratosphaeria destructans.</title>
        <authorList>
            <person name="Havenga M."/>
            <person name="Wingfield B.D."/>
            <person name="Wingfield M.J."/>
            <person name="Dreyer L.L."/>
            <person name="Roets F."/>
            <person name="Aylward J."/>
        </authorList>
    </citation>
    <scope>NUCLEOTIDE SEQUENCE [LARGE SCALE GENOMIC DNA]</scope>
    <source>
        <strain evidence="3">CMW44962</strain>
    </source>
</reference>
<dbReference type="Gene3D" id="2.160.20.10">
    <property type="entry name" value="Single-stranded right-handed beta-helix, Pectin lyase-like"/>
    <property type="match status" value="2"/>
</dbReference>
<protein>
    <submittedName>
        <fullName evidence="3">Glycoside hydrolase family 55 protein</fullName>
    </submittedName>
</protein>
<name>A0A9W7SJB7_9PEZI</name>
<dbReference type="GO" id="GO:0004650">
    <property type="term" value="F:polygalacturonase activity"/>
    <property type="evidence" value="ECO:0007669"/>
    <property type="project" value="InterPro"/>
</dbReference>
<feature type="domain" description="Rhamnogalacturonase A/B/Epimerase-like pectate lyase" evidence="2">
    <location>
        <begin position="485"/>
        <end position="539"/>
    </location>
</feature>
<dbReference type="OrthoDB" id="1046782at2759"/>